<feature type="region of interest" description="Disordered" evidence="1">
    <location>
        <begin position="210"/>
        <end position="340"/>
    </location>
</feature>
<dbReference type="Proteomes" id="UP000235220">
    <property type="component" value="Chromosome 1"/>
</dbReference>
<dbReference type="GO" id="GO:0055028">
    <property type="term" value="C:cortical microtubule"/>
    <property type="evidence" value="ECO:0000318"/>
    <property type="project" value="GO_Central"/>
</dbReference>
<dbReference type="AlphaFoldDB" id="A0A2I4HM99"/>
<feature type="region of interest" description="Disordered" evidence="1">
    <location>
        <begin position="138"/>
        <end position="191"/>
    </location>
</feature>
<feature type="compositionally biased region" description="Basic and acidic residues" evidence="1">
    <location>
        <begin position="368"/>
        <end position="377"/>
    </location>
</feature>
<dbReference type="STRING" id="51240.A0A2I4HM99"/>
<evidence type="ECO:0000313" key="2">
    <source>
        <dbReference type="Proteomes" id="UP000235220"/>
    </source>
</evidence>
<sequence length="436" mass="47612">MNGKLGGGHGRRILGIPIYGRKEKDHEELVLFKELHKRDKERILNLLQPVSEDFESHAALSAGSTGTYPFYRIPSAKKGPGLEFLAENGKNDYDWLKTPPATPLFPSLEMEAATAPELVVQREIPITQPVSRFGAVNFGAPKASNINGRPKSPRPTLKVPQRSTTPSQRPRILSTDHQSSTKATITGTSIMTNQKPVTDVMSKRTNMVTNTAKSANQKESNMEIILTSNRPSKNTATDPPKTKPRSSSSTRGLSPLVRSRIPAQIPDFSNETPPNLRTDNDRSISATRGRPANPILPVQQKSDPPANPRRQSCSPSVTRGRKVVLESKQADSSEGNNNIVTAQRGRTTLTGNVLGSRMVDKVMNARKSGAEGRESKPKSRGFNNKAADQSSGFGRMMQSKTTSLDMAMKHGEIIKRDCSNSSHHGTVVPGRRSGRE</sequence>
<protein>
    <submittedName>
        <fullName evidence="3">Uncharacterized protein LOC109019434</fullName>
    </submittedName>
</protein>
<accession>A0A2I4HM99</accession>
<keyword evidence="2" id="KW-1185">Reference proteome</keyword>
<feature type="compositionally biased region" description="Polar residues" evidence="1">
    <location>
        <begin position="386"/>
        <end position="404"/>
    </location>
</feature>
<dbReference type="OrthoDB" id="1929779at2759"/>
<gene>
    <name evidence="3" type="primary">LOC109019434</name>
</gene>
<reference evidence="3" key="1">
    <citation type="submission" date="2025-08" db="UniProtKB">
        <authorList>
            <consortium name="RefSeq"/>
        </authorList>
    </citation>
    <scope>IDENTIFICATION</scope>
    <source>
        <tissue evidence="3">Leaves</tissue>
    </source>
</reference>
<feature type="compositionally biased region" description="Polar residues" evidence="1">
    <location>
        <begin position="226"/>
        <end position="237"/>
    </location>
</feature>
<feature type="compositionally biased region" description="Polar residues" evidence="1">
    <location>
        <begin position="267"/>
        <end position="277"/>
    </location>
</feature>
<dbReference type="KEGG" id="jre:109019434"/>
<feature type="compositionally biased region" description="Basic and acidic residues" evidence="1">
    <location>
        <begin position="407"/>
        <end position="418"/>
    </location>
</feature>
<evidence type="ECO:0000256" key="1">
    <source>
        <dbReference type="SAM" id="MobiDB-lite"/>
    </source>
</evidence>
<dbReference type="PANTHER" id="PTHR31949">
    <property type="entry name" value="GASTRIC MUCIN-LIKE PROTEIN"/>
    <property type="match status" value="1"/>
</dbReference>
<evidence type="ECO:0000313" key="3">
    <source>
        <dbReference type="RefSeq" id="XP_018857265.2"/>
    </source>
</evidence>
<feature type="region of interest" description="Disordered" evidence="1">
    <location>
        <begin position="365"/>
        <end position="436"/>
    </location>
</feature>
<dbReference type="RefSeq" id="XP_018857265.2">
    <property type="nucleotide sequence ID" value="XM_019001720.2"/>
</dbReference>
<proteinExistence type="predicted"/>
<name>A0A2I4HM99_JUGRE</name>
<dbReference type="InParanoid" id="A0A2I4HM99"/>
<organism evidence="2 3">
    <name type="scientific">Juglans regia</name>
    <name type="common">English walnut</name>
    <dbReference type="NCBI Taxonomy" id="51240"/>
    <lineage>
        <taxon>Eukaryota</taxon>
        <taxon>Viridiplantae</taxon>
        <taxon>Streptophyta</taxon>
        <taxon>Embryophyta</taxon>
        <taxon>Tracheophyta</taxon>
        <taxon>Spermatophyta</taxon>
        <taxon>Magnoliopsida</taxon>
        <taxon>eudicotyledons</taxon>
        <taxon>Gunneridae</taxon>
        <taxon>Pentapetalae</taxon>
        <taxon>rosids</taxon>
        <taxon>fabids</taxon>
        <taxon>Fagales</taxon>
        <taxon>Juglandaceae</taxon>
        <taxon>Juglans</taxon>
    </lineage>
</organism>
<feature type="compositionally biased region" description="Polar residues" evidence="1">
    <location>
        <begin position="175"/>
        <end position="191"/>
    </location>
</feature>
<feature type="compositionally biased region" description="Polar residues" evidence="1">
    <location>
        <begin position="210"/>
        <end position="219"/>
    </location>
</feature>
<dbReference type="GO" id="GO:0043622">
    <property type="term" value="P:cortical microtubule organization"/>
    <property type="evidence" value="ECO:0000318"/>
    <property type="project" value="GO_Central"/>
</dbReference>
<dbReference type="PANTHER" id="PTHR31949:SF6">
    <property type="entry name" value="DUF4005 DOMAIN-CONTAINING PROTEIN"/>
    <property type="match status" value="1"/>
</dbReference>
<dbReference type="GeneID" id="109019434"/>